<evidence type="ECO:0000256" key="1">
    <source>
        <dbReference type="ARBA" id="ARBA00022801"/>
    </source>
</evidence>
<dbReference type="GO" id="GO:0004521">
    <property type="term" value="F:RNA endonuclease activity"/>
    <property type="evidence" value="ECO:0007669"/>
    <property type="project" value="TreeGrafter"/>
</dbReference>
<dbReference type="Pfam" id="PF16661">
    <property type="entry name" value="Lactamase_B_6"/>
    <property type="match status" value="1"/>
</dbReference>
<evidence type="ECO:0008006" key="6">
    <source>
        <dbReference type="Google" id="ProtNLM"/>
    </source>
</evidence>
<gene>
    <name evidence="4" type="ORF">A2824_02345</name>
</gene>
<dbReference type="InterPro" id="IPR001279">
    <property type="entry name" value="Metallo-B-lactamas"/>
</dbReference>
<reference evidence="4 5" key="1">
    <citation type="journal article" date="2016" name="Nat. Commun.">
        <title>Thousands of microbial genomes shed light on interconnected biogeochemical processes in an aquifer system.</title>
        <authorList>
            <person name="Anantharaman K."/>
            <person name="Brown C.T."/>
            <person name="Hug L.A."/>
            <person name="Sharon I."/>
            <person name="Castelle C.J."/>
            <person name="Probst A.J."/>
            <person name="Thomas B.C."/>
            <person name="Singh A."/>
            <person name="Wilkins M.J."/>
            <person name="Karaoz U."/>
            <person name="Brodie E.L."/>
            <person name="Williams K.H."/>
            <person name="Hubbard S.S."/>
            <person name="Banfield J.F."/>
        </authorList>
    </citation>
    <scope>NUCLEOTIDE SEQUENCE [LARGE SCALE GENOMIC DNA]</scope>
</reference>
<evidence type="ECO:0000259" key="3">
    <source>
        <dbReference type="SMART" id="SM01027"/>
    </source>
</evidence>
<protein>
    <recommendedName>
        <fullName evidence="6">MBL fold hydrolase</fullName>
    </recommendedName>
</protein>
<feature type="domain" description="Metallo-beta-lactamase" evidence="2">
    <location>
        <begin position="16"/>
        <end position="225"/>
    </location>
</feature>
<dbReference type="InterPro" id="IPR011108">
    <property type="entry name" value="RMMBL"/>
</dbReference>
<dbReference type="SMART" id="SM01027">
    <property type="entry name" value="Beta-Casp"/>
    <property type="match status" value="1"/>
</dbReference>
<dbReference type="AlphaFoldDB" id="A0A1F6VL68"/>
<dbReference type="Pfam" id="PF10996">
    <property type="entry name" value="Beta-Casp"/>
    <property type="match status" value="1"/>
</dbReference>
<dbReference type="Gene3D" id="3.40.50.10890">
    <property type="match status" value="1"/>
</dbReference>
<accession>A0A1F6VL68</accession>
<dbReference type="PANTHER" id="PTHR11203:SF37">
    <property type="entry name" value="INTEGRATOR COMPLEX SUBUNIT 11"/>
    <property type="match status" value="1"/>
</dbReference>
<dbReference type="InterPro" id="IPR050698">
    <property type="entry name" value="MBL"/>
</dbReference>
<proteinExistence type="predicted"/>
<dbReference type="PANTHER" id="PTHR11203">
    <property type="entry name" value="CLEAVAGE AND POLYADENYLATION SPECIFICITY FACTOR FAMILY MEMBER"/>
    <property type="match status" value="1"/>
</dbReference>
<dbReference type="EMBL" id="MFTT01000008">
    <property type="protein sequence ID" value="OGI70390.1"/>
    <property type="molecule type" value="Genomic_DNA"/>
</dbReference>
<dbReference type="Gene3D" id="3.60.15.10">
    <property type="entry name" value="Ribonuclease Z/Hydroxyacylglutathione hydrolase-like"/>
    <property type="match status" value="1"/>
</dbReference>
<dbReference type="CDD" id="cd16295">
    <property type="entry name" value="TTHA0252-CPSF-like_MBL-fold"/>
    <property type="match status" value="1"/>
</dbReference>
<dbReference type="SUPFAM" id="SSF56281">
    <property type="entry name" value="Metallo-hydrolase/oxidoreductase"/>
    <property type="match status" value="1"/>
</dbReference>
<comment type="caution">
    <text evidence="4">The sequence shown here is derived from an EMBL/GenBank/DDBJ whole genome shotgun (WGS) entry which is preliminary data.</text>
</comment>
<keyword evidence="1" id="KW-0378">Hydrolase</keyword>
<name>A0A1F6VL68_9BACT</name>
<dbReference type="InterPro" id="IPR036866">
    <property type="entry name" value="RibonucZ/Hydroxyglut_hydro"/>
</dbReference>
<dbReference type="SMART" id="SM00849">
    <property type="entry name" value="Lactamase_B"/>
    <property type="match status" value="1"/>
</dbReference>
<evidence type="ECO:0000313" key="4">
    <source>
        <dbReference type="EMBL" id="OGI70390.1"/>
    </source>
</evidence>
<dbReference type="GO" id="GO:0016787">
    <property type="term" value="F:hydrolase activity"/>
    <property type="evidence" value="ECO:0007669"/>
    <property type="project" value="UniProtKB-KW"/>
</dbReference>
<evidence type="ECO:0000259" key="2">
    <source>
        <dbReference type="SMART" id="SM00849"/>
    </source>
</evidence>
<organism evidence="4 5">
    <name type="scientific">Candidatus Nomurabacteria bacterium RIFCSPHIGHO2_01_FULL_42_16</name>
    <dbReference type="NCBI Taxonomy" id="1801743"/>
    <lineage>
        <taxon>Bacteria</taxon>
        <taxon>Candidatus Nomuraibacteriota</taxon>
    </lineage>
</organism>
<dbReference type="STRING" id="1801743.A2824_02345"/>
<evidence type="ECO:0000313" key="5">
    <source>
        <dbReference type="Proteomes" id="UP000178059"/>
    </source>
</evidence>
<feature type="domain" description="Beta-Casp" evidence="3">
    <location>
        <begin position="241"/>
        <end position="366"/>
    </location>
</feature>
<dbReference type="InterPro" id="IPR022712">
    <property type="entry name" value="Beta_Casp"/>
</dbReference>
<sequence length="453" mass="50930">MSKIKITFCSGTQEVTGANFLLETEEKKYLIDCGLIQKTKMADEENWEPFIYDPSKIDILFVTHAHIDHVGRIPKLINDGFRGKIYSTPPTKEIAEYMLEDTAGILGRDKEHNLDKIYSETNLKKALELWETLPYHEVLKLDSDSRVRFLDSGHILGSAMIEFVCNGKKIIFTGDLGNSPSPILPDTEVINDAHYLIMESVYGDRNHESRSERRDMLEDAIEDAVKRKGVLLMPTFSLERSQELLFEINALQEANRIPLLSVFLDSPLAIKLTSVFRKYKNYFKGEVQKMMESDSDIFMFPGLLSTLETEQSKMIANSPKPKIIIAGSGMSAGGRIVHHEKLYLPDPNSILLLTGYQTPGTLGRYIQDGAKRVRVAGEEVPVNAEVRNIGGYSGHKDSDALLNFVQGTVESVQKVFVVMGEPKASYFLIQKLRDYLGLDAESPEKGESVEIEL</sequence>
<dbReference type="Pfam" id="PF07521">
    <property type="entry name" value="RMMBL"/>
    <property type="match status" value="1"/>
</dbReference>
<dbReference type="Proteomes" id="UP000178059">
    <property type="component" value="Unassembled WGS sequence"/>
</dbReference>